<keyword evidence="2" id="KW-1185">Reference proteome</keyword>
<name>A0ACB9CNM6_ARCLA</name>
<dbReference type="Proteomes" id="UP001055879">
    <property type="component" value="Linkage Group LG04"/>
</dbReference>
<reference evidence="2" key="1">
    <citation type="journal article" date="2022" name="Mol. Ecol. Resour.">
        <title>The genomes of chicory, endive, great burdock and yacon provide insights into Asteraceae palaeo-polyploidization history and plant inulin production.</title>
        <authorList>
            <person name="Fan W."/>
            <person name="Wang S."/>
            <person name="Wang H."/>
            <person name="Wang A."/>
            <person name="Jiang F."/>
            <person name="Liu H."/>
            <person name="Zhao H."/>
            <person name="Xu D."/>
            <person name="Zhang Y."/>
        </authorList>
    </citation>
    <scope>NUCLEOTIDE SEQUENCE [LARGE SCALE GENOMIC DNA]</scope>
    <source>
        <strain evidence="2">cv. Niubang</strain>
    </source>
</reference>
<proteinExistence type="predicted"/>
<accession>A0ACB9CNM6</accession>
<dbReference type="EMBL" id="CM042050">
    <property type="protein sequence ID" value="KAI3735838.1"/>
    <property type="molecule type" value="Genomic_DNA"/>
</dbReference>
<evidence type="ECO:0000313" key="2">
    <source>
        <dbReference type="Proteomes" id="UP001055879"/>
    </source>
</evidence>
<sequence>MLSSTISGRRPMRHEIRKESSCEVSSESESPESPAHSTLDSSVGYEPELTDIGFPGERTSFCVVDGCTLDVSERGVVVVTSRVFEMGDSSVEDEIP</sequence>
<reference evidence="1 2" key="2">
    <citation type="journal article" date="2022" name="Mol. Ecol. Resour.">
        <title>The genomes of chicory, endive, great burdock and yacon provide insights into Asteraceae paleo-polyploidization history and plant inulin production.</title>
        <authorList>
            <person name="Fan W."/>
            <person name="Wang S."/>
            <person name="Wang H."/>
            <person name="Wang A."/>
            <person name="Jiang F."/>
            <person name="Liu H."/>
            <person name="Zhao H."/>
            <person name="Xu D."/>
            <person name="Zhang Y."/>
        </authorList>
    </citation>
    <scope>NUCLEOTIDE SEQUENCE [LARGE SCALE GENOMIC DNA]</scope>
    <source>
        <strain evidence="2">cv. Niubang</strain>
    </source>
</reference>
<comment type="caution">
    <text evidence="1">The sequence shown here is derived from an EMBL/GenBank/DDBJ whole genome shotgun (WGS) entry which is preliminary data.</text>
</comment>
<protein>
    <submittedName>
        <fullName evidence="1">Uncharacterized protein</fullName>
    </submittedName>
</protein>
<gene>
    <name evidence="1" type="ORF">L6452_15358</name>
</gene>
<organism evidence="1 2">
    <name type="scientific">Arctium lappa</name>
    <name type="common">Greater burdock</name>
    <name type="synonym">Lappa major</name>
    <dbReference type="NCBI Taxonomy" id="4217"/>
    <lineage>
        <taxon>Eukaryota</taxon>
        <taxon>Viridiplantae</taxon>
        <taxon>Streptophyta</taxon>
        <taxon>Embryophyta</taxon>
        <taxon>Tracheophyta</taxon>
        <taxon>Spermatophyta</taxon>
        <taxon>Magnoliopsida</taxon>
        <taxon>eudicotyledons</taxon>
        <taxon>Gunneridae</taxon>
        <taxon>Pentapetalae</taxon>
        <taxon>asterids</taxon>
        <taxon>campanulids</taxon>
        <taxon>Asterales</taxon>
        <taxon>Asteraceae</taxon>
        <taxon>Carduoideae</taxon>
        <taxon>Cardueae</taxon>
        <taxon>Arctiinae</taxon>
        <taxon>Arctium</taxon>
    </lineage>
</organism>
<evidence type="ECO:0000313" key="1">
    <source>
        <dbReference type="EMBL" id="KAI3735838.1"/>
    </source>
</evidence>